<evidence type="ECO:0000313" key="2">
    <source>
        <dbReference type="EMBL" id="GMN44309.1"/>
    </source>
</evidence>
<dbReference type="PANTHER" id="PTHR33641:SF16">
    <property type="entry name" value="AVR9_CF-9 RAPIDLY ELICITED PROTEIN"/>
    <property type="match status" value="1"/>
</dbReference>
<feature type="region of interest" description="Disordered" evidence="1">
    <location>
        <begin position="24"/>
        <end position="82"/>
    </location>
</feature>
<sequence length="99" mass="10827">MMMSMFSSSDALYAEMSGFSFSKPNASGISSDSVRPVNKDTESENTKSQIRDKTPSPPPPPPPPQPAAKVVTAQRKPQRTPRFALELDGVHCFETIVPY</sequence>
<proteinExistence type="predicted"/>
<comment type="caution">
    <text evidence="2">The sequence shown here is derived from an EMBL/GenBank/DDBJ whole genome shotgun (WGS) entry which is preliminary data.</text>
</comment>
<evidence type="ECO:0000313" key="3">
    <source>
        <dbReference type="Proteomes" id="UP001187192"/>
    </source>
</evidence>
<dbReference type="Gramene" id="FCD_00009699-RA">
    <property type="protein sequence ID" value="FCD_00009699-RA:cds"/>
    <property type="gene ID" value="FCD_00009699"/>
</dbReference>
<evidence type="ECO:0000256" key="1">
    <source>
        <dbReference type="SAM" id="MobiDB-lite"/>
    </source>
</evidence>
<dbReference type="Proteomes" id="UP001187192">
    <property type="component" value="Unassembled WGS sequence"/>
</dbReference>
<feature type="compositionally biased region" description="Pro residues" evidence="1">
    <location>
        <begin position="55"/>
        <end position="66"/>
    </location>
</feature>
<gene>
    <name evidence="2" type="ORF">TIFTF001_013517</name>
</gene>
<dbReference type="PANTHER" id="PTHR33641">
    <property type="entry name" value="OS06G0133500 PROTEIN"/>
    <property type="match status" value="1"/>
</dbReference>
<dbReference type="AlphaFoldDB" id="A0AA87ZV25"/>
<organism evidence="2 3">
    <name type="scientific">Ficus carica</name>
    <name type="common">Common fig</name>
    <dbReference type="NCBI Taxonomy" id="3494"/>
    <lineage>
        <taxon>Eukaryota</taxon>
        <taxon>Viridiplantae</taxon>
        <taxon>Streptophyta</taxon>
        <taxon>Embryophyta</taxon>
        <taxon>Tracheophyta</taxon>
        <taxon>Spermatophyta</taxon>
        <taxon>Magnoliopsida</taxon>
        <taxon>eudicotyledons</taxon>
        <taxon>Gunneridae</taxon>
        <taxon>Pentapetalae</taxon>
        <taxon>rosids</taxon>
        <taxon>fabids</taxon>
        <taxon>Rosales</taxon>
        <taxon>Moraceae</taxon>
        <taxon>Ficeae</taxon>
        <taxon>Ficus</taxon>
    </lineage>
</organism>
<accession>A0AA87ZV25</accession>
<dbReference type="EMBL" id="BTGU01000018">
    <property type="protein sequence ID" value="GMN44309.1"/>
    <property type="molecule type" value="Genomic_DNA"/>
</dbReference>
<protein>
    <submittedName>
        <fullName evidence="2">Uncharacterized protein</fullName>
    </submittedName>
</protein>
<keyword evidence="3" id="KW-1185">Reference proteome</keyword>
<feature type="compositionally biased region" description="Basic and acidic residues" evidence="1">
    <location>
        <begin position="37"/>
        <end position="54"/>
    </location>
</feature>
<reference evidence="2" key="1">
    <citation type="submission" date="2023-07" db="EMBL/GenBank/DDBJ databases">
        <title>draft genome sequence of fig (Ficus carica).</title>
        <authorList>
            <person name="Takahashi T."/>
            <person name="Nishimura K."/>
        </authorList>
    </citation>
    <scope>NUCLEOTIDE SEQUENCE</scope>
</reference>
<feature type="compositionally biased region" description="Polar residues" evidence="1">
    <location>
        <begin position="24"/>
        <end position="33"/>
    </location>
</feature>
<name>A0AA87ZV25_FICCA</name>